<dbReference type="SUPFAM" id="SSF55909">
    <property type="entry name" value="Pentein"/>
    <property type="match status" value="1"/>
</dbReference>
<gene>
    <name evidence="2" type="ORF">K4G57_05265</name>
</gene>
<dbReference type="Pfam" id="PF04371">
    <property type="entry name" value="PAD_porph"/>
    <property type="match status" value="1"/>
</dbReference>
<keyword evidence="1" id="KW-0378">Hydrolase</keyword>
<organism evidence="2 3">
    <name type="scientific">Helicobacter turcicus</name>
    <dbReference type="NCBI Taxonomy" id="2867412"/>
    <lineage>
        <taxon>Bacteria</taxon>
        <taxon>Pseudomonadati</taxon>
        <taxon>Campylobacterota</taxon>
        <taxon>Epsilonproteobacteria</taxon>
        <taxon>Campylobacterales</taxon>
        <taxon>Helicobacteraceae</taxon>
        <taxon>Helicobacter</taxon>
    </lineage>
</organism>
<dbReference type="RefSeq" id="WP_221532132.1">
    <property type="nucleotide sequence ID" value="NZ_JAIGYP010000006.1"/>
</dbReference>
<dbReference type="PANTHER" id="PTHR31377:SF0">
    <property type="entry name" value="AGMATINE DEIMINASE-RELATED"/>
    <property type="match status" value="1"/>
</dbReference>
<dbReference type="Proteomes" id="UP000700059">
    <property type="component" value="Unassembled WGS sequence"/>
</dbReference>
<dbReference type="InterPro" id="IPR007466">
    <property type="entry name" value="Peptidyl-Arg-deiminase_porph"/>
</dbReference>
<keyword evidence="3" id="KW-1185">Reference proteome</keyword>
<dbReference type="Gene3D" id="3.75.10.10">
    <property type="entry name" value="L-arginine/glycine Amidinotransferase, Chain A"/>
    <property type="match status" value="1"/>
</dbReference>
<reference evidence="2 3" key="1">
    <citation type="submission" date="2021-08" db="EMBL/GenBank/DDBJ databases">
        <title>Helicobacter spp. isolated from feces of Anatolian Ground Squirrel (Spermophilus xanthoprymnus) in Turkey.</title>
        <authorList>
            <person name="Aydin F."/>
            <person name="Abay S."/>
            <person name="Kayman T."/>
            <person name="Karakaya E."/>
            <person name="Saticioglu I.B."/>
        </authorList>
    </citation>
    <scope>NUCLEOTIDE SEQUENCE [LARGE SCALE GENOMIC DNA]</scope>
    <source>
        <strain evidence="2 3">Faydin-H70</strain>
    </source>
</reference>
<dbReference type="PANTHER" id="PTHR31377">
    <property type="entry name" value="AGMATINE DEIMINASE-RELATED"/>
    <property type="match status" value="1"/>
</dbReference>
<dbReference type="EMBL" id="JAIGYQ010000006">
    <property type="protein sequence ID" value="MBX7490871.1"/>
    <property type="molecule type" value="Genomic_DNA"/>
</dbReference>
<evidence type="ECO:0000313" key="3">
    <source>
        <dbReference type="Proteomes" id="UP000700059"/>
    </source>
</evidence>
<evidence type="ECO:0000256" key="1">
    <source>
        <dbReference type="ARBA" id="ARBA00022801"/>
    </source>
</evidence>
<comment type="caution">
    <text evidence="2">The sequence shown here is derived from an EMBL/GenBank/DDBJ whole genome shotgun (WGS) entry which is preliminary data.</text>
</comment>
<protein>
    <submittedName>
        <fullName evidence="2">Agmatine deiminase family protein</fullName>
    </submittedName>
</protein>
<proteinExistence type="predicted"/>
<sequence length="352" mass="40513">MKKFYAEWEAQDGILLSFPHAKSDWKPYLEEVRQVYCAIIVEILQVESCLLVCDSKKETLKIIENYCTAKRIDFTLLERLYCIEMPSNDTWARDFSGITISKNGKNYVLDYGFNGWGLKFASNFDNQITHKLHKLGILKRVKTKKLILEGGSIECNGNGILLTNTQCLLERNRNPFYSKLQLEKILKNDLGVQKILWLDSGYLIGDDTDSHIDTLARFITPNTIAYIACKDKNDEHYKALCKMECELKALRNLKNKPFKLVKLPFTASKYYDKERLPATYANFLFINGAILLPIYKDKNDALAIHVLQKACPKHKVIPIDCSVLIRQHGSLHCISMQFPKNTLDFTKLQSLK</sequence>
<accession>A0ABS7JN91</accession>
<name>A0ABS7JN91_9HELI</name>
<evidence type="ECO:0000313" key="2">
    <source>
        <dbReference type="EMBL" id="MBX7490871.1"/>
    </source>
</evidence>